<dbReference type="GO" id="GO:0046928">
    <property type="term" value="P:regulation of neurotransmitter secretion"/>
    <property type="evidence" value="ECO:0007669"/>
    <property type="project" value="TreeGrafter"/>
</dbReference>
<dbReference type="GO" id="GO:0030672">
    <property type="term" value="C:synaptic vesicle membrane"/>
    <property type="evidence" value="ECO:0007669"/>
    <property type="project" value="TreeGrafter"/>
</dbReference>
<reference evidence="5" key="1">
    <citation type="submission" date="2020-11" db="EMBL/GenBank/DDBJ databases">
        <authorList>
            <person name="Tran Van P."/>
        </authorList>
    </citation>
    <scope>NUCLEOTIDE SEQUENCE</scope>
</reference>
<dbReference type="Gene3D" id="2.60.40.150">
    <property type="entry name" value="C2 domain"/>
    <property type="match status" value="1"/>
</dbReference>
<evidence type="ECO:0000259" key="4">
    <source>
        <dbReference type="PROSITE" id="PS50004"/>
    </source>
</evidence>
<evidence type="ECO:0000313" key="5">
    <source>
        <dbReference type="EMBL" id="CAD7199382.1"/>
    </source>
</evidence>
<protein>
    <recommendedName>
        <fullName evidence="4">C2 domain-containing protein</fullName>
    </recommendedName>
</protein>
<sequence length="238" mass="27298">MYALFQALDEMTRKRESSLRQHSFFQLRVHLRRGIDLVARDKGGTSDPYVKFKMGGRLLYKSRTIYRDLNPVWEETFTIPVEDPFMPVHIKVFDYDWGLQDDFMGSAYLDLTKFELTNQARRSPPTRQTRRETERTRSAATRANNENTPVPLPDSNLVTIFHPTEIRTSISPSSAVKLNTTSALVNYATEAGEMMTAEVTLSLRDPGKAEYLGELQLSVTLYPRSQEDKDQVGHCRTL</sequence>
<feature type="region of interest" description="Disordered" evidence="3">
    <location>
        <begin position="119"/>
        <end position="155"/>
    </location>
</feature>
<dbReference type="Pfam" id="PF00168">
    <property type="entry name" value="C2"/>
    <property type="match status" value="1"/>
</dbReference>
<evidence type="ECO:0000256" key="3">
    <source>
        <dbReference type="SAM" id="MobiDB-lite"/>
    </source>
</evidence>
<accession>A0A7R8VM09</accession>
<name>A0A7R8VM09_TIMDO</name>
<dbReference type="PROSITE" id="PS50004">
    <property type="entry name" value="C2"/>
    <property type="match status" value="1"/>
</dbReference>
<dbReference type="GO" id="GO:0005509">
    <property type="term" value="F:calcium ion binding"/>
    <property type="evidence" value="ECO:0007669"/>
    <property type="project" value="TreeGrafter"/>
</dbReference>
<dbReference type="SMART" id="SM00239">
    <property type="entry name" value="C2"/>
    <property type="match status" value="1"/>
</dbReference>
<dbReference type="CDD" id="cd04042">
    <property type="entry name" value="C2A_MCTP_PRT"/>
    <property type="match status" value="1"/>
</dbReference>
<evidence type="ECO:0000256" key="2">
    <source>
        <dbReference type="ARBA" id="ARBA00022837"/>
    </source>
</evidence>
<gene>
    <name evidence="5" type="ORF">TDIB3V08_LOCUS5632</name>
</gene>
<dbReference type="AlphaFoldDB" id="A0A7R8VM09"/>
<dbReference type="InterPro" id="IPR000008">
    <property type="entry name" value="C2_dom"/>
</dbReference>
<dbReference type="InterPro" id="IPR035892">
    <property type="entry name" value="C2_domain_sf"/>
</dbReference>
<keyword evidence="2" id="KW-0106">Calcium</keyword>
<keyword evidence="1" id="KW-0479">Metal-binding</keyword>
<dbReference type="PANTHER" id="PTHR45911:SF4">
    <property type="entry name" value="MULTIPLE C2 AND TRANSMEMBRANE DOMAIN-CONTAINING PROTEIN"/>
    <property type="match status" value="1"/>
</dbReference>
<dbReference type="PANTHER" id="PTHR45911">
    <property type="entry name" value="C2 DOMAIN-CONTAINING PROTEIN"/>
    <property type="match status" value="1"/>
</dbReference>
<evidence type="ECO:0000256" key="1">
    <source>
        <dbReference type="ARBA" id="ARBA00022723"/>
    </source>
</evidence>
<proteinExistence type="predicted"/>
<dbReference type="PRINTS" id="PR00360">
    <property type="entry name" value="C2DOMAIN"/>
</dbReference>
<organism evidence="5">
    <name type="scientific">Timema douglasi</name>
    <name type="common">Walking stick</name>
    <dbReference type="NCBI Taxonomy" id="61478"/>
    <lineage>
        <taxon>Eukaryota</taxon>
        <taxon>Metazoa</taxon>
        <taxon>Ecdysozoa</taxon>
        <taxon>Arthropoda</taxon>
        <taxon>Hexapoda</taxon>
        <taxon>Insecta</taxon>
        <taxon>Pterygota</taxon>
        <taxon>Neoptera</taxon>
        <taxon>Polyneoptera</taxon>
        <taxon>Phasmatodea</taxon>
        <taxon>Timematodea</taxon>
        <taxon>Timematoidea</taxon>
        <taxon>Timematidae</taxon>
        <taxon>Timema</taxon>
    </lineage>
</organism>
<dbReference type="SUPFAM" id="SSF49562">
    <property type="entry name" value="C2 domain (Calcium/lipid-binding domain, CaLB)"/>
    <property type="match status" value="1"/>
</dbReference>
<feature type="domain" description="C2" evidence="4">
    <location>
        <begin position="8"/>
        <end position="124"/>
    </location>
</feature>
<dbReference type="EMBL" id="OA566750">
    <property type="protein sequence ID" value="CAD7199382.1"/>
    <property type="molecule type" value="Genomic_DNA"/>
</dbReference>